<dbReference type="CTD" id="132851"/>
<dbReference type="PANTHER" id="PTHR12509:SF8">
    <property type="entry name" value="SPERMATOGENESIS-ASSOCIATED PROTEIN 4"/>
    <property type="match status" value="1"/>
</dbReference>
<evidence type="ECO:0000313" key="7">
    <source>
        <dbReference type="Proteomes" id="UP000001646"/>
    </source>
</evidence>
<dbReference type="AlphaFoldDB" id="G1KER5"/>
<feature type="domain" description="Calponin-homology (CH)" evidence="5">
    <location>
        <begin position="26"/>
        <end position="130"/>
    </location>
</feature>
<dbReference type="PANTHER" id="PTHR12509">
    <property type="entry name" value="SPERMATOGENESIS-ASSOCIATED 4-RELATED"/>
    <property type="match status" value="1"/>
</dbReference>
<dbReference type="InterPro" id="IPR052111">
    <property type="entry name" value="Spermatogenesis_Ciliary_MAP"/>
</dbReference>
<evidence type="ECO:0000256" key="1">
    <source>
        <dbReference type="ARBA" id="ARBA00004123"/>
    </source>
</evidence>
<dbReference type="InterPro" id="IPR036872">
    <property type="entry name" value="CH_dom_sf"/>
</dbReference>
<sequence>MTSGGSSYGGRESQILQAYSTIPRRTGLPRTVLRWLQSLDLTFSPRHFRRDFSNGFLIAEIFSWYYPEDIQMNHFENGTSLASKLSNWSQLGKFFAKRNLKPIRELIDGTIHCKPGAAEIFVQDIYTMLTNRRIKHIQDEEVDFTDRMYQNKLPMVARSTLSRAIKSHIKLTEIMVEPNENKNIQKINAVINLHMQRRMLEREQNPARFGIKPTLRERAIRRPSLLTPSLSTLNVTREKPALGPTTSTEIRGKMGVHFKAIQVKQAERHPFDGRINIETPGTHFKM</sequence>
<dbReference type="InParanoid" id="G1KER5"/>
<organism evidence="6 7">
    <name type="scientific">Anolis carolinensis</name>
    <name type="common">Green anole</name>
    <name type="synonym">American chameleon</name>
    <dbReference type="NCBI Taxonomy" id="28377"/>
    <lineage>
        <taxon>Eukaryota</taxon>
        <taxon>Metazoa</taxon>
        <taxon>Chordata</taxon>
        <taxon>Craniata</taxon>
        <taxon>Vertebrata</taxon>
        <taxon>Euteleostomi</taxon>
        <taxon>Lepidosauria</taxon>
        <taxon>Squamata</taxon>
        <taxon>Bifurcata</taxon>
        <taxon>Unidentata</taxon>
        <taxon>Episquamata</taxon>
        <taxon>Toxicofera</taxon>
        <taxon>Iguania</taxon>
        <taxon>Dactyloidae</taxon>
        <taxon>Anolis</taxon>
    </lineage>
</organism>
<keyword evidence="2" id="KW-0539">Nucleus</keyword>
<evidence type="ECO:0000256" key="3">
    <source>
        <dbReference type="ARBA" id="ARBA00058372"/>
    </source>
</evidence>
<dbReference type="GO" id="GO:0008017">
    <property type="term" value="F:microtubule binding"/>
    <property type="evidence" value="ECO:0000318"/>
    <property type="project" value="GO_Central"/>
</dbReference>
<keyword evidence="7" id="KW-1185">Reference proteome</keyword>
<evidence type="ECO:0000256" key="2">
    <source>
        <dbReference type="ARBA" id="ARBA00023242"/>
    </source>
</evidence>
<reference evidence="6" key="2">
    <citation type="submission" date="2025-08" db="UniProtKB">
        <authorList>
            <consortium name="Ensembl"/>
        </authorList>
    </citation>
    <scope>IDENTIFICATION</scope>
</reference>
<evidence type="ECO:0000256" key="4">
    <source>
        <dbReference type="ARBA" id="ARBA00071322"/>
    </source>
</evidence>
<dbReference type="eggNOG" id="ENOG502QU8V">
    <property type="taxonomic scope" value="Eukaryota"/>
</dbReference>
<dbReference type="STRING" id="28377.ENSACAP00000005737"/>
<dbReference type="Gene3D" id="1.10.418.10">
    <property type="entry name" value="Calponin-like domain"/>
    <property type="match status" value="1"/>
</dbReference>
<comment type="subcellular location">
    <subcellularLocation>
        <location evidence="1">Nucleus</location>
    </subcellularLocation>
</comment>
<reference evidence="6 7" key="1">
    <citation type="submission" date="2009-12" db="EMBL/GenBank/DDBJ databases">
        <title>The Genome Sequence of Anolis carolinensis (Green Anole Lizard).</title>
        <authorList>
            <consortium name="The Genome Sequencing Platform"/>
            <person name="Di Palma F."/>
            <person name="Alfoldi J."/>
            <person name="Heiman D."/>
            <person name="Young S."/>
            <person name="Grabherr M."/>
            <person name="Johnson J."/>
            <person name="Lander E.S."/>
            <person name="Lindblad-Toh K."/>
        </authorList>
    </citation>
    <scope>NUCLEOTIDE SEQUENCE [LARGE SCALE GENOMIC DNA]</scope>
    <source>
        <strain evidence="6 7">JBL SC #1</strain>
    </source>
</reference>
<evidence type="ECO:0000259" key="5">
    <source>
        <dbReference type="PROSITE" id="PS50021"/>
    </source>
</evidence>
<dbReference type="GO" id="GO:0005829">
    <property type="term" value="C:cytosol"/>
    <property type="evidence" value="ECO:0007669"/>
    <property type="project" value="Ensembl"/>
</dbReference>
<dbReference type="GeneTree" id="ENSGT00910000144159"/>
<dbReference type="KEGG" id="acs:100567399"/>
<dbReference type="GO" id="GO:0051493">
    <property type="term" value="P:regulation of cytoskeleton organization"/>
    <property type="evidence" value="ECO:0000318"/>
    <property type="project" value="GO_Central"/>
</dbReference>
<dbReference type="HOGENOM" id="CLU_077979_0_0_1"/>
<comment type="function">
    <text evidence="3">May play a role in apoptosis regulation.</text>
</comment>
<gene>
    <name evidence="6" type="primary">SPATA4</name>
</gene>
<dbReference type="GO" id="GO:0005930">
    <property type="term" value="C:axoneme"/>
    <property type="evidence" value="ECO:0000318"/>
    <property type="project" value="GO_Central"/>
</dbReference>
<dbReference type="Proteomes" id="UP000001646">
    <property type="component" value="Chromosome 5"/>
</dbReference>
<reference evidence="6" key="3">
    <citation type="submission" date="2025-09" db="UniProtKB">
        <authorList>
            <consortium name="Ensembl"/>
        </authorList>
    </citation>
    <scope>IDENTIFICATION</scope>
</reference>
<dbReference type="Pfam" id="PF06294">
    <property type="entry name" value="CH_2"/>
    <property type="match status" value="1"/>
</dbReference>
<evidence type="ECO:0000313" key="6">
    <source>
        <dbReference type="Ensembl" id="ENSACAP00000005737.3"/>
    </source>
</evidence>
<dbReference type="OrthoDB" id="62528at2759"/>
<dbReference type="GeneID" id="100567399"/>
<accession>G1KER5</accession>
<dbReference type="InterPro" id="IPR010441">
    <property type="entry name" value="CH_2"/>
</dbReference>
<proteinExistence type="predicted"/>
<dbReference type="PROSITE" id="PS50021">
    <property type="entry name" value="CH"/>
    <property type="match status" value="1"/>
</dbReference>
<dbReference type="Ensembl" id="ENSACAT00000005862.4">
    <property type="protein sequence ID" value="ENSACAP00000005737.3"/>
    <property type="gene ID" value="ENSACAG00000005859.4"/>
</dbReference>
<protein>
    <recommendedName>
        <fullName evidence="4">Spermatogenesis-associated protein 4</fullName>
    </recommendedName>
</protein>
<dbReference type="FunFam" id="1.10.418.10:FF:000061">
    <property type="entry name" value="Spermatogenesis associated 4"/>
    <property type="match status" value="1"/>
</dbReference>
<dbReference type="GO" id="GO:0005654">
    <property type="term" value="C:nucleoplasm"/>
    <property type="evidence" value="ECO:0007669"/>
    <property type="project" value="Ensembl"/>
</dbReference>
<dbReference type="InterPro" id="IPR001715">
    <property type="entry name" value="CH_dom"/>
</dbReference>
<dbReference type="SUPFAM" id="SSF47576">
    <property type="entry name" value="Calponin-homology domain, CH-domain"/>
    <property type="match status" value="1"/>
</dbReference>
<dbReference type="Bgee" id="ENSACAG00000005859">
    <property type="expression patterns" value="Expressed in lung and 8 other cell types or tissues"/>
</dbReference>
<name>G1KER5_ANOCA</name>